<dbReference type="EMBL" id="JRHC01000001">
    <property type="protein sequence ID" value="KJF44072.1"/>
    <property type="molecule type" value="Genomic_DNA"/>
</dbReference>
<dbReference type="GO" id="GO:0003746">
    <property type="term" value="F:translation elongation factor activity"/>
    <property type="evidence" value="ECO:0007669"/>
    <property type="project" value="UniProtKB-UniRule"/>
</dbReference>
<protein>
    <recommendedName>
        <fullName evidence="7 8">Elongation factor P</fullName>
        <shortName evidence="7">EF-P</shortName>
    </recommendedName>
</protein>
<dbReference type="PROSITE" id="PS01275">
    <property type="entry name" value="EFP"/>
    <property type="match status" value="1"/>
</dbReference>
<dbReference type="Pfam" id="PF08207">
    <property type="entry name" value="EFP_N"/>
    <property type="match status" value="1"/>
</dbReference>
<evidence type="ECO:0000256" key="4">
    <source>
        <dbReference type="ARBA" id="ARBA00022490"/>
    </source>
</evidence>
<dbReference type="Gene3D" id="2.40.50.140">
    <property type="entry name" value="Nucleic acid-binding proteins"/>
    <property type="match status" value="2"/>
</dbReference>
<evidence type="ECO:0000256" key="8">
    <source>
        <dbReference type="NCBIfam" id="TIGR00038"/>
    </source>
</evidence>
<dbReference type="PANTHER" id="PTHR30053:SF12">
    <property type="entry name" value="ELONGATION FACTOR P (EF-P) FAMILY PROTEIN"/>
    <property type="match status" value="1"/>
</dbReference>
<dbReference type="Pfam" id="PF09285">
    <property type="entry name" value="Elong-fact-P_C"/>
    <property type="match status" value="1"/>
</dbReference>
<dbReference type="InterPro" id="IPR014722">
    <property type="entry name" value="Rib_uL2_dom2"/>
</dbReference>
<accession>A0A0D8JAY4</accession>
<proteinExistence type="inferred from homology"/>
<comment type="function">
    <text evidence="7">Involved in peptide bond synthesis. Stimulates efficient translation and peptide-bond synthesis on native or reconstituted 70S ribosomes in vitro. Probably functions indirectly by altering the affinity of the ribosome for aminoacyl-tRNA, thus increasing their reactivity as acceptors for peptidyl transferase.</text>
</comment>
<dbReference type="Pfam" id="PF01132">
    <property type="entry name" value="EFP"/>
    <property type="match status" value="1"/>
</dbReference>
<evidence type="ECO:0000256" key="2">
    <source>
        <dbReference type="ARBA" id="ARBA00004815"/>
    </source>
</evidence>
<dbReference type="GO" id="GO:0043043">
    <property type="term" value="P:peptide biosynthetic process"/>
    <property type="evidence" value="ECO:0007669"/>
    <property type="project" value="InterPro"/>
</dbReference>
<dbReference type="InterPro" id="IPR013185">
    <property type="entry name" value="Transl_elong_KOW-like"/>
</dbReference>
<feature type="domain" description="Translation elongation factor P/YeiP central" evidence="11">
    <location>
        <begin position="67"/>
        <end position="122"/>
    </location>
</feature>
<comment type="pathway">
    <text evidence="2 7">Protein biosynthesis; polypeptide chain elongation.</text>
</comment>
<sequence length="189" mass="21238">MASTADFKNGMCFLFKGEIYTIVSFLHVKPGKGPAFVRTKLKNVKTGRVIENTFNSGVKVDDVRVERRQYQFLYRDEMGLNVMNTETYEQISIPDSMVENNDLMKEGQIIEIQFHAEEELPLTAEMPDKVELTVTQTIVGEKGNTASSTALKPATVETGAEVMVPMFINEGDVIRVSTADRSYSERVKQ</sequence>
<dbReference type="NCBIfam" id="NF001810">
    <property type="entry name" value="PRK00529.1"/>
    <property type="match status" value="1"/>
</dbReference>
<keyword evidence="4 7" id="KW-0963">Cytoplasm</keyword>
<organism evidence="12 13">
    <name type="scientific">Draconibacterium sediminis</name>
    <dbReference type="NCBI Taxonomy" id="1544798"/>
    <lineage>
        <taxon>Bacteria</taxon>
        <taxon>Pseudomonadati</taxon>
        <taxon>Bacteroidota</taxon>
        <taxon>Bacteroidia</taxon>
        <taxon>Marinilabiliales</taxon>
        <taxon>Prolixibacteraceae</taxon>
        <taxon>Draconibacterium</taxon>
    </lineage>
</organism>
<dbReference type="Proteomes" id="UP000032544">
    <property type="component" value="Unassembled WGS sequence"/>
</dbReference>
<evidence type="ECO:0000256" key="3">
    <source>
        <dbReference type="ARBA" id="ARBA00009479"/>
    </source>
</evidence>
<evidence type="ECO:0000259" key="10">
    <source>
        <dbReference type="SMART" id="SM00841"/>
    </source>
</evidence>
<dbReference type="UniPathway" id="UPA00345"/>
<dbReference type="NCBIfam" id="TIGR00038">
    <property type="entry name" value="efp"/>
    <property type="match status" value="1"/>
</dbReference>
<reference evidence="12 13" key="1">
    <citation type="submission" date="2014-09" db="EMBL/GenBank/DDBJ databases">
        <title>Draft Genome Sequence of Draconibacterium sp. JN14CK-3.</title>
        <authorList>
            <person name="Dong C."/>
            <person name="Lai Q."/>
            <person name="Shao Z."/>
        </authorList>
    </citation>
    <scope>NUCLEOTIDE SEQUENCE [LARGE SCALE GENOMIC DNA]</scope>
    <source>
        <strain evidence="12 13">JN14CK-3</strain>
    </source>
</reference>
<dbReference type="InterPro" id="IPR020599">
    <property type="entry name" value="Transl_elong_fac_P/YeiP"/>
</dbReference>
<dbReference type="SUPFAM" id="SSF50104">
    <property type="entry name" value="Translation proteins SH3-like domain"/>
    <property type="match status" value="1"/>
</dbReference>
<comment type="similarity">
    <text evidence="3 7 9">Belongs to the elongation factor P family.</text>
</comment>
<dbReference type="InterPro" id="IPR011768">
    <property type="entry name" value="Transl_elongation_fac_P"/>
</dbReference>
<evidence type="ECO:0000313" key="12">
    <source>
        <dbReference type="EMBL" id="KJF44072.1"/>
    </source>
</evidence>
<dbReference type="FunFam" id="2.40.50.140:FF:000004">
    <property type="entry name" value="Elongation factor P"/>
    <property type="match status" value="1"/>
</dbReference>
<feature type="domain" description="Elongation factor P C-terminal" evidence="10">
    <location>
        <begin position="130"/>
        <end position="186"/>
    </location>
</feature>
<dbReference type="SMART" id="SM00841">
    <property type="entry name" value="Elong-fact-P_C"/>
    <property type="match status" value="1"/>
</dbReference>
<keyword evidence="13" id="KW-1185">Reference proteome</keyword>
<evidence type="ECO:0000256" key="7">
    <source>
        <dbReference type="HAMAP-Rule" id="MF_00141"/>
    </source>
</evidence>
<dbReference type="CDD" id="cd05794">
    <property type="entry name" value="S1_EF-P_repeat_2"/>
    <property type="match status" value="1"/>
</dbReference>
<dbReference type="InterPro" id="IPR008991">
    <property type="entry name" value="Translation_prot_SH3-like_sf"/>
</dbReference>
<dbReference type="InterPro" id="IPR015365">
    <property type="entry name" value="Elong-fact-P_C"/>
</dbReference>
<dbReference type="AlphaFoldDB" id="A0A0D8JAY4"/>
<evidence type="ECO:0000256" key="9">
    <source>
        <dbReference type="RuleBase" id="RU004389"/>
    </source>
</evidence>
<evidence type="ECO:0000259" key="11">
    <source>
        <dbReference type="SMART" id="SM01185"/>
    </source>
</evidence>
<dbReference type="GO" id="GO:0005829">
    <property type="term" value="C:cytosol"/>
    <property type="evidence" value="ECO:0007669"/>
    <property type="project" value="UniProtKB-ARBA"/>
</dbReference>
<evidence type="ECO:0000256" key="5">
    <source>
        <dbReference type="ARBA" id="ARBA00022768"/>
    </source>
</evidence>
<name>A0A0D8JAY4_9BACT</name>
<dbReference type="PATRIC" id="fig|1544798.3.peg.122"/>
<keyword evidence="5 7" id="KW-0251">Elongation factor</keyword>
<dbReference type="STRING" id="1544798.LH29_00600"/>
<evidence type="ECO:0000256" key="6">
    <source>
        <dbReference type="ARBA" id="ARBA00022917"/>
    </source>
</evidence>
<dbReference type="PANTHER" id="PTHR30053">
    <property type="entry name" value="ELONGATION FACTOR P"/>
    <property type="match status" value="1"/>
</dbReference>
<dbReference type="SUPFAM" id="SSF50249">
    <property type="entry name" value="Nucleic acid-binding proteins"/>
    <property type="match status" value="2"/>
</dbReference>
<dbReference type="Gene3D" id="2.30.30.30">
    <property type="match status" value="1"/>
</dbReference>
<evidence type="ECO:0000256" key="1">
    <source>
        <dbReference type="ARBA" id="ARBA00004496"/>
    </source>
</evidence>
<dbReference type="InterPro" id="IPR001059">
    <property type="entry name" value="Transl_elong_P/YeiP_cen"/>
</dbReference>
<dbReference type="FunFam" id="2.30.30.30:FF:000003">
    <property type="entry name" value="Elongation factor P"/>
    <property type="match status" value="1"/>
</dbReference>
<dbReference type="InterPro" id="IPR012340">
    <property type="entry name" value="NA-bd_OB-fold"/>
</dbReference>
<comment type="caution">
    <text evidence="12">The sequence shown here is derived from an EMBL/GenBank/DDBJ whole genome shotgun (WGS) entry which is preliminary data.</text>
</comment>
<dbReference type="InterPro" id="IPR013852">
    <property type="entry name" value="Transl_elong_P/YeiP_CS"/>
</dbReference>
<evidence type="ECO:0000313" key="13">
    <source>
        <dbReference type="Proteomes" id="UP000032544"/>
    </source>
</evidence>
<dbReference type="PIRSF" id="PIRSF005901">
    <property type="entry name" value="EF-P"/>
    <property type="match status" value="1"/>
</dbReference>
<dbReference type="HAMAP" id="MF_00141">
    <property type="entry name" value="EF_P"/>
    <property type="match status" value="1"/>
</dbReference>
<comment type="subcellular location">
    <subcellularLocation>
        <location evidence="1 7">Cytoplasm</location>
    </subcellularLocation>
</comment>
<keyword evidence="6 7" id="KW-0648">Protein biosynthesis</keyword>
<gene>
    <name evidence="7" type="primary">efp</name>
    <name evidence="12" type="ORF">LH29_00600</name>
</gene>
<dbReference type="SMART" id="SM01185">
    <property type="entry name" value="EFP"/>
    <property type="match status" value="1"/>
</dbReference>
<dbReference type="OrthoDB" id="9801844at2"/>
<dbReference type="RefSeq" id="WP_045025632.1">
    <property type="nucleotide sequence ID" value="NZ_CAJXKZ010000012.1"/>
</dbReference>